<dbReference type="InterPro" id="IPR050238">
    <property type="entry name" value="DNA_Rep/Repair_Clamp_Loader"/>
</dbReference>
<dbReference type="Gene3D" id="3.40.50.300">
    <property type="entry name" value="P-loop containing nucleotide triphosphate hydrolases"/>
    <property type="match status" value="1"/>
</dbReference>
<dbReference type="Gene3D" id="1.10.8.60">
    <property type="match status" value="1"/>
</dbReference>
<evidence type="ECO:0000256" key="7">
    <source>
        <dbReference type="ARBA" id="ARBA00022833"/>
    </source>
</evidence>
<dbReference type="EC" id="2.7.7.7" evidence="11"/>
<dbReference type="GO" id="GO:0006261">
    <property type="term" value="P:DNA-templated DNA replication"/>
    <property type="evidence" value="ECO:0007669"/>
    <property type="project" value="TreeGrafter"/>
</dbReference>
<evidence type="ECO:0000256" key="6">
    <source>
        <dbReference type="ARBA" id="ARBA00022741"/>
    </source>
</evidence>
<feature type="region of interest" description="Disordered" evidence="12">
    <location>
        <begin position="368"/>
        <end position="399"/>
    </location>
</feature>
<dbReference type="SUPFAM" id="SSF52540">
    <property type="entry name" value="P-loop containing nucleoside triphosphate hydrolases"/>
    <property type="match status" value="1"/>
</dbReference>
<keyword evidence="7" id="KW-0862">Zinc</keyword>
<keyword evidence="5" id="KW-0479">Metal-binding</keyword>
<dbReference type="InterPro" id="IPR008921">
    <property type="entry name" value="DNA_pol3_clamp-load_cplx_C"/>
</dbReference>
<comment type="catalytic activity">
    <reaction evidence="10 11">
        <text>DNA(n) + a 2'-deoxyribonucleoside 5'-triphosphate = DNA(n+1) + diphosphate</text>
        <dbReference type="Rhea" id="RHEA:22508"/>
        <dbReference type="Rhea" id="RHEA-COMP:17339"/>
        <dbReference type="Rhea" id="RHEA-COMP:17340"/>
        <dbReference type="ChEBI" id="CHEBI:33019"/>
        <dbReference type="ChEBI" id="CHEBI:61560"/>
        <dbReference type="ChEBI" id="CHEBI:173112"/>
        <dbReference type="EC" id="2.7.7.7"/>
    </reaction>
</comment>
<dbReference type="GO" id="GO:0005524">
    <property type="term" value="F:ATP binding"/>
    <property type="evidence" value="ECO:0007669"/>
    <property type="project" value="UniProtKB-KW"/>
</dbReference>
<comment type="subunit">
    <text evidence="11">DNA polymerase III contains a core (composed of alpha, epsilon and theta chains) that associates with a tau subunit. This core dimerizes to form the POLIII' complex. PolIII' associates with the gamma complex (composed of gamma, delta, delta', psi and chi chains) and with the beta chain to form the complete DNA polymerase III complex.</text>
</comment>
<proteinExistence type="inferred from homology"/>
<keyword evidence="6 11" id="KW-0547">Nucleotide-binding</keyword>
<dbReference type="FunFam" id="3.40.50.300:FF:000014">
    <property type="entry name" value="DNA polymerase III subunit gamma/tau"/>
    <property type="match status" value="1"/>
</dbReference>
<gene>
    <name evidence="11" type="primary">dnaX</name>
    <name evidence="14" type="ORF">COU29_03670</name>
</gene>
<comment type="similarity">
    <text evidence="1 11">Belongs to the DnaX/STICHEL family.</text>
</comment>
<organism evidence="14 15">
    <name type="scientific">Candidatus Magasanikbacteria bacterium CG10_big_fil_rev_8_21_14_0_10_36_32</name>
    <dbReference type="NCBI Taxonomy" id="1974646"/>
    <lineage>
        <taxon>Bacteria</taxon>
        <taxon>Candidatus Magasanikiibacteriota</taxon>
    </lineage>
</organism>
<dbReference type="InterPro" id="IPR003593">
    <property type="entry name" value="AAA+_ATPase"/>
</dbReference>
<evidence type="ECO:0000256" key="12">
    <source>
        <dbReference type="SAM" id="MobiDB-lite"/>
    </source>
</evidence>
<evidence type="ECO:0000256" key="11">
    <source>
        <dbReference type="RuleBase" id="RU364063"/>
    </source>
</evidence>
<sequence>MSTLYRKYRPQTFSDLLGQEHLTQTITNEIATNRMAHAYLFSGPRGIGKTTLARLIAKAVNCQDRKERKFEPCNKCSSCIEITEGRNIDVIEIDAASHTGVDNVRENIIDSAQFRPSHSKYKIFIIDEVHMLSTPAFNALLKTLEEPPAHIIFILATTEWHKIPATIISRCQRFNFQKISPDLITKKMQTIAEEEGIKVDPMVIKRIIGKSDGCLRDAESLLGQILSLDLKKITEKDIQTILPATDIEQIIIFLETLVEKNPTQALELIGEMVITGINLEQFTLDLIETLRTIMITQLGQKNLHFSDLNDSARKKLKELSEKFSTEEIIHIMEAVMRRRLEMKQSPIPQLPLELMVIELSGDYTGSISNSNDVQPATSSKKSETKKETHETPTIQKTIHKKNSVKPIESKNTLSPGISFADIQNRWPELINKLSEEYHSLIFVLKMAELKNWDGQYLTFTVPYLFHKEKIEEKKSRMAIEDGLQELFKEKMRILCEVDPQTQQNETDIPNDPVLTELATEFGGEVVS</sequence>
<evidence type="ECO:0000259" key="13">
    <source>
        <dbReference type="SMART" id="SM00382"/>
    </source>
</evidence>
<dbReference type="NCBIfam" id="TIGR02397">
    <property type="entry name" value="dnaX_nterm"/>
    <property type="match status" value="1"/>
</dbReference>
<evidence type="ECO:0000256" key="2">
    <source>
        <dbReference type="ARBA" id="ARBA00022679"/>
    </source>
</evidence>
<accession>A0A2M6W5T3</accession>
<dbReference type="InterPro" id="IPR045085">
    <property type="entry name" value="HLD_clamp_pol_III_gamma_tau"/>
</dbReference>
<dbReference type="CDD" id="cd00009">
    <property type="entry name" value="AAA"/>
    <property type="match status" value="1"/>
</dbReference>
<evidence type="ECO:0000256" key="9">
    <source>
        <dbReference type="ARBA" id="ARBA00022932"/>
    </source>
</evidence>
<keyword evidence="9 11" id="KW-0239">DNA-directed DNA polymerase</keyword>
<protein>
    <recommendedName>
        <fullName evidence="11">DNA polymerase III subunit gamma/tau</fullName>
        <ecNumber evidence="11">2.7.7.7</ecNumber>
    </recommendedName>
</protein>
<keyword evidence="2 11" id="KW-0808">Transferase</keyword>
<dbReference type="GO" id="GO:0046872">
    <property type="term" value="F:metal ion binding"/>
    <property type="evidence" value="ECO:0007669"/>
    <property type="project" value="UniProtKB-KW"/>
</dbReference>
<dbReference type="Pfam" id="PF13177">
    <property type="entry name" value="DNA_pol3_delta2"/>
    <property type="match status" value="1"/>
</dbReference>
<dbReference type="GO" id="GO:0009360">
    <property type="term" value="C:DNA polymerase III complex"/>
    <property type="evidence" value="ECO:0007669"/>
    <property type="project" value="InterPro"/>
</dbReference>
<dbReference type="InterPro" id="IPR012763">
    <property type="entry name" value="DNA_pol_III_sug/sutau_N"/>
</dbReference>
<dbReference type="PANTHER" id="PTHR11669:SF0">
    <property type="entry name" value="PROTEIN STICHEL-LIKE 2"/>
    <property type="match status" value="1"/>
</dbReference>
<evidence type="ECO:0000313" key="15">
    <source>
        <dbReference type="Proteomes" id="UP000231426"/>
    </source>
</evidence>
<evidence type="ECO:0000256" key="3">
    <source>
        <dbReference type="ARBA" id="ARBA00022695"/>
    </source>
</evidence>
<dbReference type="SMART" id="SM00382">
    <property type="entry name" value="AAA"/>
    <property type="match status" value="1"/>
</dbReference>
<evidence type="ECO:0000256" key="10">
    <source>
        <dbReference type="ARBA" id="ARBA00049244"/>
    </source>
</evidence>
<reference evidence="15" key="1">
    <citation type="submission" date="2017-09" db="EMBL/GenBank/DDBJ databases">
        <title>Depth-based differentiation of microbial function through sediment-hosted aquifers and enrichment of novel symbionts in the deep terrestrial subsurface.</title>
        <authorList>
            <person name="Probst A.J."/>
            <person name="Ladd B."/>
            <person name="Jarett J.K."/>
            <person name="Geller-Mcgrath D.E."/>
            <person name="Sieber C.M.K."/>
            <person name="Emerson J.B."/>
            <person name="Anantharaman K."/>
            <person name="Thomas B.C."/>
            <person name="Malmstrom R."/>
            <person name="Stieglmeier M."/>
            <person name="Klingl A."/>
            <person name="Woyke T."/>
            <person name="Ryan C.M."/>
            <person name="Banfield J.F."/>
        </authorList>
    </citation>
    <scope>NUCLEOTIDE SEQUENCE [LARGE SCALE GENOMIC DNA]</scope>
</reference>
<dbReference type="AlphaFoldDB" id="A0A2M6W5T3"/>
<name>A0A2M6W5T3_9BACT</name>
<dbReference type="Pfam" id="PF12169">
    <property type="entry name" value="DNA_pol3_gamma3"/>
    <property type="match status" value="1"/>
</dbReference>
<feature type="domain" description="AAA+ ATPase" evidence="13">
    <location>
        <begin position="35"/>
        <end position="180"/>
    </location>
</feature>
<dbReference type="PANTHER" id="PTHR11669">
    <property type="entry name" value="REPLICATION FACTOR C / DNA POLYMERASE III GAMMA-TAU SUBUNIT"/>
    <property type="match status" value="1"/>
</dbReference>
<keyword evidence="4 11" id="KW-0235">DNA replication</keyword>
<dbReference type="Gene3D" id="1.20.272.10">
    <property type="match status" value="1"/>
</dbReference>
<feature type="compositionally biased region" description="Basic and acidic residues" evidence="12">
    <location>
        <begin position="380"/>
        <end position="390"/>
    </location>
</feature>
<dbReference type="SUPFAM" id="SSF48019">
    <property type="entry name" value="post-AAA+ oligomerization domain-like"/>
    <property type="match status" value="1"/>
</dbReference>
<dbReference type="GO" id="GO:0003677">
    <property type="term" value="F:DNA binding"/>
    <property type="evidence" value="ECO:0007669"/>
    <property type="project" value="InterPro"/>
</dbReference>
<dbReference type="CDD" id="cd18137">
    <property type="entry name" value="HLD_clamp_pol_III_gamma_tau"/>
    <property type="match status" value="1"/>
</dbReference>
<dbReference type="Proteomes" id="UP000231426">
    <property type="component" value="Unassembled WGS sequence"/>
</dbReference>
<dbReference type="GO" id="GO:0003887">
    <property type="term" value="F:DNA-directed DNA polymerase activity"/>
    <property type="evidence" value="ECO:0007669"/>
    <property type="project" value="UniProtKB-KW"/>
</dbReference>
<evidence type="ECO:0000313" key="14">
    <source>
        <dbReference type="EMBL" id="PIT88085.1"/>
    </source>
</evidence>
<dbReference type="PRINTS" id="PR00830">
    <property type="entry name" value="ENDOLAPTASE"/>
</dbReference>
<dbReference type="NCBIfam" id="NF004046">
    <property type="entry name" value="PRK05563.1"/>
    <property type="match status" value="1"/>
</dbReference>
<comment type="function">
    <text evidence="11">DNA polymerase III is a complex, multichain enzyme responsible for most of the replicative synthesis in bacteria. This DNA polymerase also exhibits 3' to 5' exonuclease activity.</text>
</comment>
<dbReference type="InterPro" id="IPR022754">
    <property type="entry name" value="DNA_pol_III_gamma-3"/>
</dbReference>
<evidence type="ECO:0000256" key="5">
    <source>
        <dbReference type="ARBA" id="ARBA00022723"/>
    </source>
</evidence>
<evidence type="ECO:0000256" key="1">
    <source>
        <dbReference type="ARBA" id="ARBA00006360"/>
    </source>
</evidence>
<dbReference type="EMBL" id="PFBV01000005">
    <property type="protein sequence ID" value="PIT88085.1"/>
    <property type="molecule type" value="Genomic_DNA"/>
</dbReference>
<keyword evidence="8 11" id="KW-0067">ATP-binding</keyword>
<evidence type="ECO:0000256" key="8">
    <source>
        <dbReference type="ARBA" id="ARBA00022840"/>
    </source>
</evidence>
<comment type="caution">
    <text evidence="14">The sequence shown here is derived from an EMBL/GenBank/DDBJ whole genome shotgun (WGS) entry which is preliminary data.</text>
</comment>
<dbReference type="InterPro" id="IPR027417">
    <property type="entry name" value="P-loop_NTPase"/>
</dbReference>
<evidence type="ECO:0000256" key="4">
    <source>
        <dbReference type="ARBA" id="ARBA00022705"/>
    </source>
</evidence>
<keyword evidence="3 11" id="KW-0548">Nucleotidyltransferase</keyword>